<feature type="compositionally biased region" description="Basic and acidic residues" evidence="1">
    <location>
        <begin position="136"/>
        <end position="147"/>
    </location>
</feature>
<dbReference type="InParanoid" id="B0X7K6"/>
<evidence type="ECO:0000256" key="1">
    <source>
        <dbReference type="SAM" id="MobiDB-lite"/>
    </source>
</evidence>
<dbReference type="HOGENOM" id="CLU_1526687_0_0_1"/>
<organism>
    <name type="scientific">Culex quinquefasciatus</name>
    <name type="common">Southern house mosquito</name>
    <name type="synonym">Culex pungens</name>
    <dbReference type="NCBI Taxonomy" id="7176"/>
    <lineage>
        <taxon>Eukaryota</taxon>
        <taxon>Metazoa</taxon>
        <taxon>Ecdysozoa</taxon>
        <taxon>Arthropoda</taxon>
        <taxon>Hexapoda</taxon>
        <taxon>Insecta</taxon>
        <taxon>Pterygota</taxon>
        <taxon>Neoptera</taxon>
        <taxon>Endopterygota</taxon>
        <taxon>Diptera</taxon>
        <taxon>Nematocera</taxon>
        <taxon>Culicoidea</taxon>
        <taxon>Culicidae</taxon>
        <taxon>Culicinae</taxon>
        <taxon>Culicini</taxon>
        <taxon>Culex</taxon>
        <taxon>Culex</taxon>
    </lineage>
</organism>
<proteinExistence type="predicted"/>
<evidence type="ECO:0000313" key="4">
    <source>
        <dbReference type="Proteomes" id="UP000002320"/>
    </source>
</evidence>
<evidence type="ECO:0000313" key="2">
    <source>
        <dbReference type="EMBL" id="EDS42018.1"/>
    </source>
</evidence>
<feature type="compositionally biased region" description="Basic and acidic residues" evidence="1">
    <location>
        <begin position="72"/>
        <end position="128"/>
    </location>
</feature>
<gene>
    <name evidence="3" type="primary">6048757</name>
    <name evidence="2" type="ORF">CpipJ_CPIJ015452</name>
</gene>
<keyword evidence="4" id="KW-1185">Reference proteome</keyword>
<sequence>MDTSISEDTMASLKRTNEIRMAKMYDPNFPQFVCAGCRKMVNLLHKFNQRREHSARLIRSYVAHGGSYPEAKLLEEKQQDRPKKRSSEEVGLKSKDSKKSRAKDENDNDLKSKEGLSKATKSEKEHSKSKQKVQHKSKELKNDGKDKSLSVDVILTSRCVMVFTLDNDTWRPFADR</sequence>
<reference evidence="2" key="1">
    <citation type="submission" date="2007-03" db="EMBL/GenBank/DDBJ databases">
        <title>Annotation of Culex pipiens quinquefasciatus.</title>
        <authorList>
            <consortium name="The Broad Institute Genome Sequencing Platform"/>
            <person name="Atkinson P.W."/>
            <person name="Hemingway J."/>
            <person name="Christensen B.M."/>
            <person name="Higgs S."/>
            <person name="Kodira C."/>
            <person name="Hannick L."/>
            <person name="Megy K."/>
            <person name="O'Leary S."/>
            <person name="Pearson M."/>
            <person name="Haas B.J."/>
            <person name="Mauceli E."/>
            <person name="Wortman J.R."/>
            <person name="Lee N.H."/>
            <person name="Guigo R."/>
            <person name="Stanke M."/>
            <person name="Alvarado L."/>
            <person name="Amedeo P."/>
            <person name="Antoine C.H."/>
            <person name="Arensburger P."/>
            <person name="Bidwell S.L."/>
            <person name="Crawford M."/>
            <person name="Camaro F."/>
            <person name="Devon K."/>
            <person name="Engels R."/>
            <person name="Hammond M."/>
            <person name="Howarth C."/>
            <person name="Koehrsen M."/>
            <person name="Lawson D."/>
            <person name="Montgomery P."/>
            <person name="Nene V."/>
            <person name="Nusbaum C."/>
            <person name="Puiu D."/>
            <person name="Romero-Severson J."/>
            <person name="Severson D.W."/>
            <person name="Shumway M."/>
            <person name="Sisk P."/>
            <person name="Stolte C."/>
            <person name="Zeng Q."/>
            <person name="Eisenstadt E."/>
            <person name="Fraser-Liggett C."/>
            <person name="Strausberg R."/>
            <person name="Galagan J."/>
            <person name="Birren B."/>
            <person name="Collins F.H."/>
        </authorList>
    </citation>
    <scope>NUCLEOTIDE SEQUENCE [LARGE SCALE GENOMIC DNA]</scope>
    <source>
        <strain evidence="2">JHB</strain>
    </source>
</reference>
<evidence type="ECO:0000313" key="3">
    <source>
        <dbReference type="EnsemblMetazoa" id="CPIJ015452-PA"/>
    </source>
</evidence>
<dbReference type="VEuPathDB" id="VectorBase:CPIJ015452"/>
<evidence type="ECO:0008006" key="5">
    <source>
        <dbReference type="Google" id="ProtNLM"/>
    </source>
</evidence>
<name>B0X7K6_CULQU</name>
<accession>B0X7K6</accession>
<dbReference type="KEGG" id="cqu:CpipJ_CPIJ015452"/>
<dbReference type="EnsemblMetazoa" id="CPIJ015452-RA">
    <property type="protein sequence ID" value="CPIJ015452-PA"/>
    <property type="gene ID" value="CPIJ015452"/>
</dbReference>
<dbReference type="EMBL" id="DS232453">
    <property type="protein sequence ID" value="EDS42018.1"/>
    <property type="molecule type" value="Genomic_DNA"/>
</dbReference>
<dbReference type="AlphaFoldDB" id="B0X7K6"/>
<feature type="region of interest" description="Disordered" evidence="1">
    <location>
        <begin position="69"/>
        <end position="147"/>
    </location>
</feature>
<dbReference type="Proteomes" id="UP000002320">
    <property type="component" value="Unassembled WGS sequence"/>
</dbReference>
<reference evidence="3" key="2">
    <citation type="submission" date="2020-05" db="UniProtKB">
        <authorList>
            <consortium name="EnsemblMetazoa"/>
        </authorList>
    </citation>
    <scope>IDENTIFICATION</scope>
    <source>
        <strain evidence="3">JHB</strain>
    </source>
</reference>
<protein>
    <recommendedName>
        <fullName evidence="5">ZAD domain-containing protein</fullName>
    </recommendedName>
</protein>